<keyword evidence="2" id="KW-0732">Signal</keyword>
<dbReference type="OrthoDB" id="2497898at2759"/>
<feature type="signal peptide" evidence="2">
    <location>
        <begin position="1"/>
        <end position="34"/>
    </location>
</feature>
<protein>
    <submittedName>
        <fullName evidence="3">Uncharacterized protein</fullName>
    </submittedName>
</protein>
<gene>
    <name evidence="3" type="ORF">PSTG_08504</name>
</gene>
<dbReference type="AlphaFoldDB" id="A0A0L0VGT5"/>
<accession>A0A0L0VGT5</accession>
<name>A0A0L0VGT5_9BASI</name>
<proteinExistence type="predicted"/>
<dbReference type="Proteomes" id="UP000054564">
    <property type="component" value="Unassembled WGS sequence"/>
</dbReference>
<sequence length="830" mass="96529">MFSRSPMRGRTAMTRRNVMFIMFLTLTLVVENLAMSEFTDPGSIVKMGQHTSSTTELSRDQEGTVRPSRALVRNGRHGLLPTDHEEIIAAPNSFDKKLTDFKENALKLIFFNGPDGEARIKRLSDIREVMLSINRGRKMMRRPGSASNVNEEHFLLDKEQTEYQLQSLRGRLSDIYDKKKSNPELFKSIDDLKDDLSIDEKNIWKTIKESEQEADRFKKKSQGLLGYFYSIWKHLFDNQNLQKQRLKQSLRKIRIQLRHRLPTSSERAILKLEEVQKAGFSITQKEQRLAGKIAKFSQVATTKHRAMPLSTDELNLLKQINHRTAPVRRAEQVEELLKRLAKTPQGAKILKENPQDFQLVGKALKELSSMERDGKIWSKHDAELMRALEFEGRNSRSSKSKLDQIVINLKKRKALQVLDVRAHTRMREKTDLHLKLTELNYVPTREEMADITRLAEQYYRMKEQSDTPLHLNIIQLAREKVQQEVLSTDQRAILWLEEKSQRKELDPSQEELLKKLKERPKSARISEEGRKSVQAHLKTFTAIPQLEKVKKLKELLGGTPELGLIQKENDFMKAQLWDELVYSRPEFEWWLERSLEATSDSARTPENNREALANPDRIFSLKQRGQVLVLSKRFRVSPNRSLPTLEELALKRLQTLANLKDFTVTQREMKLHDALLSSDFKELNTPPAKLMIRNLAIEETLINMSKAPIEDQKLVLKLAQNVKIGDLTEHARHKLNYLLPSELERLGKLISLEEDDRSFRDATKFSKMMELILEASDRIKLHPHVTEDDDVINFVVWDAQKLRFPKIPPSEERRVVDYLHAILDKNTKQH</sequence>
<evidence type="ECO:0000256" key="1">
    <source>
        <dbReference type="SAM" id="MobiDB-lite"/>
    </source>
</evidence>
<feature type="region of interest" description="Disordered" evidence="1">
    <location>
        <begin position="46"/>
        <end position="66"/>
    </location>
</feature>
<feature type="chain" id="PRO_5005549992" evidence="2">
    <location>
        <begin position="35"/>
        <end position="830"/>
    </location>
</feature>
<evidence type="ECO:0000313" key="4">
    <source>
        <dbReference type="Proteomes" id="UP000054564"/>
    </source>
</evidence>
<evidence type="ECO:0000256" key="2">
    <source>
        <dbReference type="SAM" id="SignalP"/>
    </source>
</evidence>
<dbReference type="EMBL" id="AJIL01000059">
    <property type="protein sequence ID" value="KNE98234.1"/>
    <property type="molecule type" value="Genomic_DNA"/>
</dbReference>
<reference evidence="4" key="1">
    <citation type="submission" date="2014-03" db="EMBL/GenBank/DDBJ databases">
        <title>The Genome Sequence of Puccinia striiformis f. sp. tritici PST-78.</title>
        <authorList>
            <consortium name="The Broad Institute Genome Sequencing Platform"/>
            <person name="Cuomo C."/>
            <person name="Hulbert S."/>
            <person name="Chen X."/>
            <person name="Walker B."/>
            <person name="Young S.K."/>
            <person name="Zeng Q."/>
            <person name="Gargeya S."/>
            <person name="Fitzgerald M."/>
            <person name="Haas B."/>
            <person name="Abouelleil A."/>
            <person name="Alvarado L."/>
            <person name="Arachchi H.M."/>
            <person name="Berlin A.M."/>
            <person name="Chapman S.B."/>
            <person name="Goldberg J."/>
            <person name="Griggs A."/>
            <person name="Gujja S."/>
            <person name="Hansen M."/>
            <person name="Howarth C."/>
            <person name="Imamovic A."/>
            <person name="Larimer J."/>
            <person name="McCowan C."/>
            <person name="Montmayeur A."/>
            <person name="Murphy C."/>
            <person name="Neiman D."/>
            <person name="Pearson M."/>
            <person name="Priest M."/>
            <person name="Roberts A."/>
            <person name="Saif S."/>
            <person name="Shea T."/>
            <person name="Sisk P."/>
            <person name="Sykes S."/>
            <person name="Wortman J."/>
            <person name="Nusbaum C."/>
            <person name="Birren B."/>
        </authorList>
    </citation>
    <scope>NUCLEOTIDE SEQUENCE [LARGE SCALE GENOMIC DNA]</scope>
    <source>
        <strain evidence="4">race PST-78</strain>
    </source>
</reference>
<comment type="caution">
    <text evidence="3">The sequence shown here is derived from an EMBL/GenBank/DDBJ whole genome shotgun (WGS) entry which is preliminary data.</text>
</comment>
<organism evidence="3 4">
    <name type="scientific">Puccinia striiformis f. sp. tritici PST-78</name>
    <dbReference type="NCBI Taxonomy" id="1165861"/>
    <lineage>
        <taxon>Eukaryota</taxon>
        <taxon>Fungi</taxon>
        <taxon>Dikarya</taxon>
        <taxon>Basidiomycota</taxon>
        <taxon>Pucciniomycotina</taxon>
        <taxon>Pucciniomycetes</taxon>
        <taxon>Pucciniales</taxon>
        <taxon>Pucciniaceae</taxon>
        <taxon>Puccinia</taxon>
    </lineage>
</organism>
<evidence type="ECO:0000313" key="3">
    <source>
        <dbReference type="EMBL" id="KNE98234.1"/>
    </source>
</evidence>
<keyword evidence="4" id="KW-1185">Reference proteome</keyword>